<reference evidence="3" key="1">
    <citation type="submission" date="2017-10" db="EMBL/GenBank/DDBJ databases">
        <authorList>
            <person name="Frank J."/>
        </authorList>
    </citation>
    <scope>NUCLEOTIDE SEQUENCE [LARGE SCALE GENOMIC DNA]</scope>
</reference>
<proteinExistence type="predicted"/>
<sequence>MRQFSSYLYKKTGISAFFIFLRMANYAFIVFLISIFVLFSQHSFAHSDGAPLANVGAATTKDGWALYAPAFSTCNVLGCHYQYTVGSGKGKFMLFVLDECEPGEIIDILVSFKKTDTYYHGFQIAAQDRYFNRLVGNFINVGDDDDTQVEAGGLYATHTKKGTNQKYWHVKWQAPPEEFWVANPVRFFAIGLEADNDGTAMGDYVYSATRNIVVRSRKFRNMQMQQLRRE</sequence>
<dbReference type="Gene3D" id="2.60.40.4060">
    <property type="entry name" value="Reeler domain"/>
    <property type="match status" value="1"/>
</dbReference>
<dbReference type="AlphaFoldDB" id="A0A2C9CDB7"/>
<evidence type="ECO:0000313" key="3">
    <source>
        <dbReference type="Proteomes" id="UP000221734"/>
    </source>
</evidence>
<dbReference type="InterPro" id="IPR042307">
    <property type="entry name" value="Reeler_sf"/>
</dbReference>
<name>A0A2C9CDB7_KUEST</name>
<organism evidence="2 3">
    <name type="scientific">Kuenenia stuttgartiensis</name>
    <dbReference type="NCBI Taxonomy" id="174633"/>
    <lineage>
        <taxon>Bacteria</taxon>
        <taxon>Pseudomonadati</taxon>
        <taxon>Planctomycetota</taxon>
        <taxon>Candidatus Brocadiia</taxon>
        <taxon>Candidatus Brocadiales</taxon>
        <taxon>Candidatus Brocadiaceae</taxon>
        <taxon>Candidatus Kuenenia</taxon>
    </lineage>
</organism>
<dbReference type="RefSeq" id="WP_099324536.1">
    <property type="nucleotide sequence ID" value="NZ_LT934425.1"/>
</dbReference>
<dbReference type="OrthoDB" id="265036at2"/>
<gene>
    <name evidence="2" type="ORF">KSMBR1_1262</name>
</gene>
<dbReference type="Pfam" id="PF02014">
    <property type="entry name" value="Reeler"/>
    <property type="match status" value="1"/>
</dbReference>
<feature type="domain" description="Reelin" evidence="1">
    <location>
        <begin position="98"/>
        <end position="178"/>
    </location>
</feature>
<dbReference type="NCBIfam" id="NF041895">
    <property type="entry name" value="choice_anch_V"/>
    <property type="match status" value="1"/>
</dbReference>
<dbReference type="Proteomes" id="UP000221734">
    <property type="component" value="Chromosome Kuenenia_stuttgartiensis_MBR1"/>
</dbReference>
<dbReference type="InterPro" id="IPR002861">
    <property type="entry name" value="Reeler_dom"/>
</dbReference>
<keyword evidence="3" id="KW-1185">Reference proteome</keyword>
<evidence type="ECO:0000259" key="1">
    <source>
        <dbReference type="Pfam" id="PF02014"/>
    </source>
</evidence>
<dbReference type="CDD" id="cd08544">
    <property type="entry name" value="Reeler"/>
    <property type="match status" value="1"/>
</dbReference>
<evidence type="ECO:0000313" key="2">
    <source>
        <dbReference type="EMBL" id="SOH03764.1"/>
    </source>
</evidence>
<accession>A0A2C9CDB7</accession>
<dbReference type="EMBL" id="LT934425">
    <property type="protein sequence ID" value="SOH03764.1"/>
    <property type="molecule type" value="Genomic_DNA"/>
</dbReference>
<dbReference type="KEGG" id="kst:KSMBR1_1262"/>
<protein>
    <recommendedName>
        <fullName evidence="1">Reelin domain-containing protein</fullName>
    </recommendedName>
</protein>